<sequence>MSYRKGWNSERDYRDRVHSSRDYSRDRDYRDRHRHKYRNHTRGSDSDRDRDRHWKHESHRNSHRDHHRSSHKKRKRQDDDDDSIGHYEGRKGDTIKERYLVRKEAGVGTFGRVLECWDHRKEKTVAIKVVRNIRKYTDSAAIEADILRDVNKHSRATGASPCVALYDDFKFSGHFCLVFESLSDSLYDMIKANDYKPFPLNYVLAFTQQMLEAVEFLHDMKLIHTDLKPENVLVVSRERCVIENDHGARVSVPTSPQIKGNTANTNIYSCAHKSYSKTQNLMAPRCYASLISGRIVLDI</sequence>
<evidence type="ECO:0000256" key="6">
    <source>
        <dbReference type="SAM" id="MobiDB-lite"/>
    </source>
</evidence>
<dbReference type="SMART" id="SM00220">
    <property type="entry name" value="S_TKc"/>
    <property type="match status" value="1"/>
</dbReference>
<dbReference type="GO" id="GO:0004674">
    <property type="term" value="F:protein serine/threonine kinase activity"/>
    <property type="evidence" value="ECO:0007669"/>
    <property type="project" value="UniProtKB-KW"/>
</dbReference>
<dbReference type="Gene3D" id="1.10.510.10">
    <property type="entry name" value="Transferase(Phosphotransferase) domain 1"/>
    <property type="match status" value="1"/>
</dbReference>
<dbReference type="Gene3D" id="3.30.200.20">
    <property type="entry name" value="Phosphorylase Kinase, domain 1"/>
    <property type="match status" value="1"/>
</dbReference>
<gene>
    <name evidence="8" type="ORF">DSPE1174_LOCUS33196</name>
    <name evidence="9" type="ORF">DSPE1174_LOCUS33197</name>
</gene>
<reference evidence="9" key="1">
    <citation type="submission" date="2021-01" db="EMBL/GenBank/DDBJ databases">
        <authorList>
            <person name="Corre E."/>
            <person name="Pelletier E."/>
            <person name="Niang G."/>
            <person name="Scheremetjew M."/>
            <person name="Finn R."/>
            <person name="Kale V."/>
            <person name="Holt S."/>
            <person name="Cochrane G."/>
            <person name="Meng A."/>
            <person name="Brown T."/>
            <person name="Cohen L."/>
        </authorList>
    </citation>
    <scope>NUCLEOTIDE SEQUENCE</scope>
    <source>
        <strain evidence="9">CCMP1381</strain>
    </source>
</reference>
<dbReference type="SUPFAM" id="SSF56112">
    <property type="entry name" value="Protein kinase-like (PK-like)"/>
    <property type="match status" value="1"/>
</dbReference>
<dbReference type="AlphaFoldDB" id="A0A6U3ZL48"/>
<keyword evidence="2" id="KW-0808">Transferase</keyword>
<dbReference type="GO" id="GO:0005524">
    <property type="term" value="F:ATP binding"/>
    <property type="evidence" value="ECO:0007669"/>
    <property type="project" value="UniProtKB-KW"/>
</dbReference>
<keyword evidence="4" id="KW-0418">Kinase</keyword>
<dbReference type="PANTHER" id="PTHR45646">
    <property type="entry name" value="SERINE/THREONINE-PROTEIN KINASE DOA-RELATED"/>
    <property type="match status" value="1"/>
</dbReference>
<keyword evidence="5" id="KW-0067">ATP-binding</keyword>
<evidence type="ECO:0000313" key="9">
    <source>
        <dbReference type="EMBL" id="CAD9497697.1"/>
    </source>
</evidence>
<feature type="compositionally biased region" description="Basic residues" evidence="6">
    <location>
        <begin position="32"/>
        <end position="41"/>
    </location>
</feature>
<feature type="domain" description="Protein kinase" evidence="7">
    <location>
        <begin position="99"/>
        <end position="299"/>
    </location>
</feature>
<dbReference type="EMBL" id="HBGS01063710">
    <property type="protein sequence ID" value="CAD9497694.1"/>
    <property type="molecule type" value="Transcribed_RNA"/>
</dbReference>
<organism evidence="9">
    <name type="scientific">Octactis speculum</name>
    <dbReference type="NCBI Taxonomy" id="3111310"/>
    <lineage>
        <taxon>Eukaryota</taxon>
        <taxon>Sar</taxon>
        <taxon>Stramenopiles</taxon>
        <taxon>Ochrophyta</taxon>
        <taxon>Dictyochophyceae</taxon>
        <taxon>Dictyochales</taxon>
        <taxon>Dictyochaceae</taxon>
        <taxon>Octactis</taxon>
    </lineage>
</organism>
<evidence type="ECO:0000256" key="1">
    <source>
        <dbReference type="ARBA" id="ARBA00022527"/>
    </source>
</evidence>
<name>A0A6U3ZL48_9STRA</name>
<dbReference type="EMBL" id="HBGS01063711">
    <property type="protein sequence ID" value="CAD9497697.1"/>
    <property type="molecule type" value="Transcribed_RNA"/>
</dbReference>
<dbReference type="InterPro" id="IPR000719">
    <property type="entry name" value="Prot_kinase_dom"/>
</dbReference>
<dbReference type="PROSITE" id="PS50011">
    <property type="entry name" value="PROTEIN_KINASE_DOM"/>
    <property type="match status" value="1"/>
</dbReference>
<dbReference type="Pfam" id="PF00069">
    <property type="entry name" value="Pkinase"/>
    <property type="match status" value="1"/>
</dbReference>
<dbReference type="PROSITE" id="PS00108">
    <property type="entry name" value="PROTEIN_KINASE_ST"/>
    <property type="match status" value="1"/>
</dbReference>
<dbReference type="InterPro" id="IPR051175">
    <property type="entry name" value="CLK_kinases"/>
</dbReference>
<evidence type="ECO:0000256" key="5">
    <source>
        <dbReference type="ARBA" id="ARBA00022840"/>
    </source>
</evidence>
<feature type="compositionally biased region" description="Basic and acidic residues" evidence="6">
    <location>
        <begin position="42"/>
        <end position="54"/>
    </location>
</feature>
<feature type="compositionally biased region" description="Basic residues" evidence="6">
    <location>
        <begin position="55"/>
        <end position="75"/>
    </location>
</feature>
<evidence type="ECO:0000256" key="2">
    <source>
        <dbReference type="ARBA" id="ARBA00022679"/>
    </source>
</evidence>
<evidence type="ECO:0000256" key="4">
    <source>
        <dbReference type="ARBA" id="ARBA00022777"/>
    </source>
</evidence>
<dbReference type="GO" id="GO:0005634">
    <property type="term" value="C:nucleus"/>
    <property type="evidence" value="ECO:0007669"/>
    <property type="project" value="TreeGrafter"/>
</dbReference>
<accession>A0A6U3ZL48</accession>
<proteinExistence type="predicted"/>
<evidence type="ECO:0000256" key="3">
    <source>
        <dbReference type="ARBA" id="ARBA00022741"/>
    </source>
</evidence>
<protein>
    <recommendedName>
        <fullName evidence="7">Protein kinase domain-containing protein</fullName>
    </recommendedName>
</protein>
<keyword evidence="1" id="KW-0723">Serine/threonine-protein kinase</keyword>
<feature type="region of interest" description="Disordered" evidence="6">
    <location>
        <begin position="1"/>
        <end position="88"/>
    </location>
</feature>
<dbReference type="InterPro" id="IPR008271">
    <property type="entry name" value="Ser/Thr_kinase_AS"/>
</dbReference>
<keyword evidence="3" id="KW-0547">Nucleotide-binding</keyword>
<evidence type="ECO:0000313" key="8">
    <source>
        <dbReference type="EMBL" id="CAD9497694.1"/>
    </source>
</evidence>
<dbReference type="InterPro" id="IPR011009">
    <property type="entry name" value="Kinase-like_dom_sf"/>
</dbReference>
<dbReference type="PANTHER" id="PTHR45646:SF11">
    <property type="entry name" value="SERINE_THREONINE-PROTEIN KINASE DOA"/>
    <property type="match status" value="1"/>
</dbReference>
<feature type="compositionally biased region" description="Basic and acidic residues" evidence="6">
    <location>
        <begin position="7"/>
        <end position="31"/>
    </location>
</feature>
<evidence type="ECO:0000259" key="7">
    <source>
        <dbReference type="PROSITE" id="PS50011"/>
    </source>
</evidence>